<comment type="caution">
    <text evidence="1">The sequence shown here is derived from an EMBL/GenBank/DDBJ whole genome shotgun (WGS) entry which is preliminary data.</text>
</comment>
<reference evidence="1 2" key="1">
    <citation type="submission" date="2024-09" db="EMBL/GenBank/DDBJ databases">
        <authorList>
            <person name="Sun Q."/>
            <person name="Mori K."/>
        </authorList>
    </citation>
    <scope>NUCLEOTIDE SEQUENCE [LARGE SCALE GENOMIC DNA]</scope>
    <source>
        <strain evidence="1 2">CGMCC 1.12926</strain>
    </source>
</reference>
<organism evidence="1 2">
    <name type="scientific">Flavobacterium procerum</name>
    <dbReference type="NCBI Taxonomy" id="1455569"/>
    <lineage>
        <taxon>Bacteria</taxon>
        <taxon>Pseudomonadati</taxon>
        <taxon>Bacteroidota</taxon>
        <taxon>Flavobacteriia</taxon>
        <taxon>Flavobacteriales</taxon>
        <taxon>Flavobacteriaceae</taxon>
        <taxon>Flavobacterium</taxon>
    </lineage>
</organism>
<dbReference type="RefSeq" id="WP_379685533.1">
    <property type="nucleotide sequence ID" value="NZ_JBHLYW010000007.1"/>
</dbReference>
<proteinExistence type="predicted"/>
<name>A0ABV6BR28_9FLAO</name>
<evidence type="ECO:0000313" key="1">
    <source>
        <dbReference type="EMBL" id="MFC0076497.1"/>
    </source>
</evidence>
<sequence length="263" mass="30580">MFRSSSSGKYRNSNLLGTKDPRYNIEMDRWENTSALASIIERRNIEYRPNKPFDVVPYLVTKLVDNSIRPIFREGIFTRELGLTMRDIMKTHTGRNYISQFMRKNDMFYGYKAKNDGKYSDVILNIVQFSLDKEYKKHEGALGFAHREGNVTLSESSVGKLLINIYVNESSIESISHELFVHNAGEIEEIIQGFRRGGLEEALRVQKYDADDDHLALRDLNSNHQGVKMYKKLAEELENLDPKYEKIFDNIEKTNLSKYSDLK</sequence>
<evidence type="ECO:0008006" key="3">
    <source>
        <dbReference type="Google" id="ProtNLM"/>
    </source>
</evidence>
<dbReference type="EMBL" id="JBHLYW010000007">
    <property type="protein sequence ID" value="MFC0076497.1"/>
    <property type="molecule type" value="Genomic_DNA"/>
</dbReference>
<protein>
    <recommendedName>
        <fullName evidence="3">RelA/SpoT domain-containing protein</fullName>
    </recommendedName>
</protein>
<dbReference type="Proteomes" id="UP001589734">
    <property type="component" value="Unassembled WGS sequence"/>
</dbReference>
<evidence type="ECO:0000313" key="2">
    <source>
        <dbReference type="Proteomes" id="UP001589734"/>
    </source>
</evidence>
<gene>
    <name evidence="1" type="ORF">ACFFLS_05560</name>
</gene>
<keyword evidence="2" id="KW-1185">Reference proteome</keyword>
<accession>A0ABV6BR28</accession>